<dbReference type="PANTHER" id="PTHR24067">
    <property type="entry name" value="UBIQUITIN-CONJUGATING ENZYME E2"/>
    <property type="match status" value="1"/>
</dbReference>
<dbReference type="InterPro" id="IPR016135">
    <property type="entry name" value="UBQ-conjugating_enzyme/RWD"/>
</dbReference>
<dbReference type="SUPFAM" id="SSF54495">
    <property type="entry name" value="UBC-like"/>
    <property type="match status" value="1"/>
</dbReference>
<keyword evidence="3" id="KW-1185">Reference proteome</keyword>
<name>A0A7J7JVT6_BUGNE</name>
<evidence type="ECO:0000313" key="2">
    <source>
        <dbReference type="EMBL" id="KAF6029811.1"/>
    </source>
</evidence>
<gene>
    <name evidence="2" type="ORF">EB796_011909</name>
</gene>
<dbReference type="CDD" id="cd23814">
    <property type="entry name" value="UEV_AKTIP"/>
    <property type="match status" value="1"/>
</dbReference>
<proteinExistence type="predicted"/>
<feature type="domain" description="UBC core" evidence="1">
    <location>
        <begin position="29"/>
        <end position="178"/>
    </location>
</feature>
<dbReference type="OrthoDB" id="5596422at2759"/>
<dbReference type="Pfam" id="PF00179">
    <property type="entry name" value="UQ_con"/>
    <property type="match status" value="1"/>
</dbReference>
<dbReference type="EMBL" id="VXIV02001786">
    <property type="protein sequence ID" value="KAF6029811.1"/>
    <property type="molecule type" value="Genomic_DNA"/>
</dbReference>
<sequence>MSTQAKLAQKMIDPKTATPKGGHSYGPYFLEYCLMAEYDLLHKQKSLGGVYVIPSSLTPLMWHGVMFIRQGLYQGGVYRFQLFIPDTYPDADCPSLIFDPPLFHPIINPTTGELDVQRAFPKWKRHVNHVWQVLMYAKRSFYKIDTKNPLNSEAAKLYETDLEFFKYKLSECNNRCLDKLYDPPKSEDPHLFRFEPWDHFKTR</sequence>
<dbReference type="SMART" id="SM00212">
    <property type="entry name" value="UBCc"/>
    <property type="match status" value="1"/>
</dbReference>
<reference evidence="2" key="1">
    <citation type="submission" date="2020-06" db="EMBL/GenBank/DDBJ databases">
        <title>Draft genome of Bugula neritina, a colonial animal packing powerful symbionts and potential medicines.</title>
        <authorList>
            <person name="Rayko M."/>
        </authorList>
    </citation>
    <scope>NUCLEOTIDE SEQUENCE [LARGE SCALE GENOMIC DNA]</scope>
    <source>
        <strain evidence="2">Kwan_BN1</strain>
    </source>
</reference>
<dbReference type="InterPro" id="IPR000608">
    <property type="entry name" value="UBC"/>
</dbReference>
<dbReference type="InterPro" id="IPR050113">
    <property type="entry name" value="Ub_conjugating_enzyme"/>
</dbReference>
<evidence type="ECO:0000259" key="1">
    <source>
        <dbReference type="PROSITE" id="PS50127"/>
    </source>
</evidence>
<dbReference type="AlphaFoldDB" id="A0A7J7JVT6"/>
<protein>
    <submittedName>
        <fullName evidence="2">AKTIP</fullName>
    </submittedName>
</protein>
<dbReference type="Gene3D" id="3.10.110.10">
    <property type="entry name" value="Ubiquitin Conjugating Enzyme"/>
    <property type="match status" value="1"/>
</dbReference>
<accession>A0A7J7JVT6</accession>
<dbReference type="PROSITE" id="PS50127">
    <property type="entry name" value="UBC_2"/>
    <property type="match status" value="1"/>
</dbReference>
<organism evidence="2 3">
    <name type="scientific">Bugula neritina</name>
    <name type="common">Brown bryozoan</name>
    <name type="synonym">Sertularia neritina</name>
    <dbReference type="NCBI Taxonomy" id="10212"/>
    <lineage>
        <taxon>Eukaryota</taxon>
        <taxon>Metazoa</taxon>
        <taxon>Spiralia</taxon>
        <taxon>Lophotrochozoa</taxon>
        <taxon>Bryozoa</taxon>
        <taxon>Gymnolaemata</taxon>
        <taxon>Cheilostomatida</taxon>
        <taxon>Flustrina</taxon>
        <taxon>Buguloidea</taxon>
        <taxon>Bugulidae</taxon>
        <taxon>Bugula</taxon>
    </lineage>
</organism>
<comment type="caution">
    <text evidence="2">The sequence shown here is derived from an EMBL/GenBank/DDBJ whole genome shotgun (WGS) entry which is preliminary data.</text>
</comment>
<dbReference type="Proteomes" id="UP000593567">
    <property type="component" value="Unassembled WGS sequence"/>
</dbReference>
<evidence type="ECO:0000313" key="3">
    <source>
        <dbReference type="Proteomes" id="UP000593567"/>
    </source>
</evidence>